<feature type="compositionally biased region" description="Polar residues" evidence="2">
    <location>
        <begin position="472"/>
        <end position="489"/>
    </location>
</feature>
<dbReference type="Proteomes" id="UP001164746">
    <property type="component" value="Chromosome 14"/>
</dbReference>
<evidence type="ECO:0000313" key="4">
    <source>
        <dbReference type="EMBL" id="WAR26205.1"/>
    </source>
</evidence>
<dbReference type="Gene3D" id="1.25.10.10">
    <property type="entry name" value="Leucine-rich Repeat Variant"/>
    <property type="match status" value="1"/>
</dbReference>
<protein>
    <submittedName>
        <fullName evidence="4">IPO9-like protein</fullName>
    </submittedName>
</protein>
<feature type="region of interest" description="Disordered" evidence="2">
    <location>
        <begin position="472"/>
        <end position="509"/>
    </location>
</feature>
<gene>
    <name evidence="4" type="ORF">MAR_011909</name>
</gene>
<keyword evidence="1" id="KW-0813">Transport</keyword>
<evidence type="ECO:0000259" key="3">
    <source>
        <dbReference type="Pfam" id="PF25018"/>
    </source>
</evidence>
<evidence type="ECO:0000256" key="1">
    <source>
        <dbReference type="ARBA" id="ARBA00022927"/>
    </source>
</evidence>
<reference evidence="4" key="1">
    <citation type="submission" date="2022-11" db="EMBL/GenBank/DDBJ databases">
        <title>Centuries of genome instability and evolution in soft-shell clam transmissible cancer (bioRxiv).</title>
        <authorList>
            <person name="Hart S.F.M."/>
            <person name="Yonemitsu M.A."/>
            <person name="Giersch R.M."/>
            <person name="Beal B.F."/>
            <person name="Arriagada G."/>
            <person name="Davis B.W."/>
            <person name="Ostrander E.A."/>
            <person name="Goff S.P."/>
            <person name="Metzger M.J."/>
        </authorList>
    </citation>
    <scope>NUCLEOTIDE SEQUENCE</scope>
    <source>
        <strain evidence="4">MELC-2E11</strain>
        <tissue evidence="4">Siphon/mantle</tissue>
    </source>
</reference>
<dbReference type="InterPro" id="IPR016024">
    <property type="entry name" value="ARM-type_fold"/>
</dbReference>
<feature type="compositionally biased region" description="Acidic residues" evidence="2">
    <location>
        <begin position="490"/>
        <end position="506"/>
    </location>
</feature>
<proteinExistence type="predicted"/>
<feature type="domain" description="Importin-9 central HEAT repeats" evidence="3">
    <location>
        <begin position="73"/>
        <end position="299"/>
    </location>
</feature>
<name>A0ABY7FW34_MYAAR</name>
<dbReference type="InterPro" id="IPR011989">
    <property type="entry name" value="ARM-like"/>
</dbReference>
<dbReference type="PANTHER" id="PTHR10997">
    <property type="entry name" value="IMPORTIN-7, 8, 11"/>
    <property type="match status" value="1"/>
</dbReference>
<sequence>MATVTLTDHHQSLKEALVESLTAILSPDHNVRVNGEDQVKALEVTEEFTQDITDVQMVHVAPVILPEMYKIFLQHEARMWTSNPDQFVEDEDDDTFSYSVRISAQDLLMLIGQEFELESALGLCAAITRHLQEAETQKQHHENWWKVHESCMLALGTVCNLVMETVKSGTVQFDISAFLQNVVLTDLNLTVSPFLIGRCLWTASRYAEGMNQDLLQRCLQATVGGIHPSQHPVIRISAIRAVYSYCEFLKESGSSQMLVPFLPNITEGLIAVATQFSSDVLSLCLETLSMVLSVNPVITSIVQDLFKELAVNDTCMLPLQQRLLPTLVSILQAEEGKVALGLPSVALDILTTIARASKAPMSDQLLGAFPAAVYCTLHTDDNATMQSGGECIRAFASVAMDQISLLMIFARLMHDQMEAVLEFLTSVPDPMGKPALEVVAMVKLLQHIVSTNDSRLKDIVVEGDEIISASGNGIRTRSKESSQSAAQNDSQEDEEEGWEDEEEEGAGDVQLSGQTLSSLLDEFAGELSTFIDDAEDEEDDPDALLDPVNNVNLLPFLTEFLQSLSQQPYYGTFTAHHTDTEKQILHNININV</sequence>
<evidence type="ECO:0000313" key="5">
    <source>
        <dbReference type="Proteomes" id="UP001164746"/>
    </source>
</evidence>
<dbReference type="Pfam" id="PF25018">
    <property type="entry name" value="HEAT_IPO9_c"/>
    <property type="match status" value="1"/>
</dbReference>
<dbReference type="PANTHER" id="PTHR10997:SF9">
    <property type="entry name" value="IMPORTIN-9"/>
    <property type="match status" value="1"/>
</dbReference>
<accession>A0ABY7FW34</accession>
<dbReference type="EMBL" id="CP111025">
    <property type="protein sequence ID" value="WAR26205.1"/>
    <property type="molecule type" value="Genomic_DNA"/>
</dbReference>
<evidence type="ECO:0000256" key="2">
    <source>
        <dbReference type="SAM" id="MobiDB-lite"/>
    </source>
</evidence>
<keyword evidence="5" id="KW-1185">Reference proteome</keyword>
<dbReference type="SUPFAM" id="SSF48371">
    <property type="entry name" value="ARM repeat"/>
    <property type="match status" value="1"/>
</dbReference>
<organism evidence="4 5">
    <name type="scientific">Mya arenaria</name>
    <name type="common">Soft-shell clam</name>
    <dbReference type="NCBI Taxonomy" id="6604"/>
    <lineage>
        <taxon>Eukaryota</taxon>
        <taxon>Metazoa</taxon>
        <taxon>Spiralia</taxon>
        <taxon>Lophotrochozoa</taxon>
        <taxon>Mollusca</taxon>
        <taxon>Bivalvia</taxon>
        <taxon>Autobranchia</taxon>
        <taxon>Heteroconchia</taxon>
        <taxon>Euheterodonta</taxon>
        <taxon>Imparidentia</taxon>
        <taxon>Neoheterodontei</taxon>
        <taxon>Myida</taxon>
        <taxon>Myoidea</taxon>
        <taxon>Myidae</taxon>
        <taxon>Mya</taxon>
    </lineage>
</organism>
<dbReference type="InterPro" id="IPR056840">
    <property type="entry name" value="HEAT_IPO9_central"/>
</dbReference>
<keyword evidence="1" id="KW-0653">Protein transport</keyword>